<organism evidence="3 4">
    <name type="scientific">Moraxella lacunata</name>
    <dbReference type="NCBI Taxonomy" id="477"/>
    <lineage>
        <taxon>Bacteria</taxon>
        <taxon>Pseudomonadati</taxon>
        <taxon>Pseudomonadota</taxon>
        <taxon>Gammaproteobacteria</taxon>
        <taxon>Moraxellales</taxon>
        <taxon>Moraxellaceae</taxon>
        <taxon>Moraxella</taxon>
    </lineage>
</organism>
<feature type="transmembrane region" description="Helical" evidence="2">
    <location>
        <begin position="37"/>
        <end position="55"/>
    </location>
</feature>
<keyword evidence="2" id="KW-1133">Transmembrane helix</keyword>
<keyword evidence="2" id="KW-0472">Membrane</keyword>
<accession>A0A378TR08</accession>
<dbReference type="RefSeq" id="WP_115007281.1">
    <property type="nucleotide sequence ID" value="NZ_UGQU01000002.1"/>
</dbReference>
<evidence type="ECO:0000313" key="3">
    <source>
        <dbReference type="EMBL" id="STZ63238.1"/>
    </source>
</evidence>
<feature type="coiled-coil region" evidence="1">
    <location>
        <begin position="164"/>
        <end position="267"/>
    </location>
</feature>
<dbReference type="EMBL" id="UGQU01000002">
    <property type="protein sequence ID" value="STZ63238.1"/>
    <property type="molecule type" value="Genomic_DNA"/>
</dbReference>
<protein>
    <submittedName>
        <fullName evidence="3">Uncharacterized protein/domain associated with GTPases</fullName>
    </submittedName>
</protein>
<evidence type="ECO:0000256" key="1">
    <source>
        <dbReference type="SAM" id="Coils"/>
    </source>
</evidence>
<name>A0A378TR08_MORLA</name>
<evidence type="ECO:0000256" key="2">
    <source>
        <dbReference type="SAM" id="Phobius"/>
    </source>
</evidence>
<evidence type="ECO:0000313" key="4">
    <source>
        <dbReference type="Proteomes" id="UP000254437"/>
    </source>
</evidence>
<feature type="transmembrane region" description="Helical" evidence="2">
    <location>
        <begin position="120"/>
        <end position="142"/>
    </location>
</feature>
<dbReference type="AlphaFoldDB" id="A0A378TR08"/>
<gene>
    <name evidence="3" type="ORF">NCTC10359_01662</name>
</gene>
<keyword evidence="1" id="KW-0175">Coiled coil</keyword>
<keyword evidence="2" id="KW-0812">Transmembrane</keyword>
<feature type="transmembrane region" description="Helical" evidence="2">
    <location>
        <begin position="91"/>
        <end position="114"/>
    </location>
</feature>
<proteinExistence type="predicted"/>
<dbReference type="Proteomes" id="UP000254437">
    <property type="component" value="Unassembled WGS sequence"/>
</dbReference>
<reference evidence="3 4" key="1">
    <citation type="submission" date="2018-06" db="EMBL/GenBank/DDBJ databases">
        <authorList>
            <consortium name="Pathogen Informatics"/>
            <person name="Doyle S."/>
        </authorList>
    </citation>
    <scope>NUCLEOTIDE SEQUENCE [LARGE SCALE GENOMIC DNA]</scope>
    <source>
        <strain evidence="3 4">NCTC10359</strain>
    </source>
</reference>
<sequence>MSKEQIAKAEGEKQKNALAYILKAIVNDPSIPYHTKINSVIALGSASCAIIAVQSIPFADIFILTPVQMVMIYYLNKIISDDADADIDAGSLLTTLAAVAGWGLVAQQIVLGLYKTVLPFMGGFTTIPLVYGATSAIGFMAVKMLERKAKYKDFDPNNLTPQQKQEFEKVAEQAKKDAKRNKQSFEQLKDFVANAKKQAEQFYDYEKEKARLESQIKANKELEQEFIKKQAEYESKLLELKENYHSLEDEQLEIMLKNEELSEENKLLLQEFIVIKKQYDDLKSKALENRKSKREFYQKRMKLYPNIIFNKNSFDEFLLLNESDNFLVEKLIGYLNHTPDKAKLRCKIEGTDFLEYGFGSQGRLYTKKVSVKYQIYKIGNKATQKNDVKYLKSLK</sequence>